<dbReference type="GO" id="GO:0006508">
    <property type="term" value="P:proteolysis"/>
    <property type="evidence" value="ECO:0007669"/>
    <property type="project" value="UniProtKB-KW"/>
</dbReference>
<dbReference type="SUPFAM" id="SSF53955">
    <property type="entry name" value="Lysozyme-like"/>
    <property type="match status" value="1"/>
</dbReference>
<dbReference type="GO" id="GO:0008658">
    <property type="term" value="F:penicillin binding"/>
    <property type="evidence" value="ECO:0007669"/>
    <property type="project" value="InterPro"/>
</dbReference>
<dbReference type="Gene3D" id="3.40.710.10">
    <property type="entry name" value="DD-peptidase/beta-lactamase superfamily"/>
    <property type="match status" value="1"/>
</dbReference>
<keyword evidence="14" id="KW-0961">Cell wall biogenesis/degradation</keyword>
<evidence type="ECO:0000256" key="15">
    <source>
        <dbReference type="ARBA" id="ARBA00034000"/>
    </source>
</evidence>
<keyword evidence="12" id="KW-0472">Membrane</keyword>
<evidence type="ECO:0000256" key="5">
    <source>
        <dbReference type="ARBA" id="ARBA00022645"/>
    </source>
</evidence>
<dbReference type="InterPro" id="IPR001460">
    <property type="entry name" value="PCN-bd_Tpept"/>
</dbReference>
<feature type="domain" description="Penicillin-binding protein transpeptidase" evidence="17">
    <location>
        <begin position="395"/>
        <end position="635"/>
    </location>
</feature>
<evidence type="ECO:0000256" key="16">
    <source>
        <dbReference type="ARBA" id="ARBA00049902"/>
    </source>
</evidence>
<dbReference type="GO" id="GO:0008955">
    <property type="term" value="F:peptidoglycan glycosyltransferase activity"/>
    <property type="evidence" value="ECO:0007669"/>
    <property type="project" value="UniProtKB-EC"/>
</dbReference>
<evidence type="ECO:0000259" key="17">
    <source>
        <dbReference type="Pfam" id="PF00905"/>
    </source>
</evidence>
<comment type="similarity">
    <text evidence="3">In the N-terminal section; belongs to the glycosyltransferase 51 family.</text>
</comment>
<keyword evidence="20" id="KW-1185">Reference proteome</keyword>
<dbReference type="InterPro" id="IPR001264">
    <property type="entry name" value="Glyco_trans_51"/>
</dbReference>
<dbReference type="FunFam" id="1.10.3810.10:FF:000001">
    <property type="entry name" value="Penicillin-binding protein 1A"/>
    <property type="match status" value="1"/>
</dbReference>
<comment type="catalytic activity">
    <reaction evidence="16">
        <text>[GlcNAc-(1-&gt;4)-Mur2Ac(oyl-L-Ala-gamma-D-Glu-L-Lys-D-Ala-D-Ala)](n)-di-trans,octa-cis-undecaprenyl diphosphate + beta-D-GlcNAc-(1-&gt;4)-Mur2Ac(oyl-L-Ala-gamma-D-Glu-L-Lys-D-Ala-D-Ala)-di-trans,octa-cis-undecaprenyl diphosphate = [GlcNAc-(1-&gt;4)-Mur2Ac(oyl-L-Ala-gamma-D-Glu-L-Lys-D-Ala-D-Ala)](n+1)-di-trans,octa-cis-undecaprenyl diphosphate + di-trans,octa-cis-undecaprenyl diphosphate + H(+)</text>
        <dbReference type="Rhea" id="RHEA:23708"/>
        <dbReference type="Rhea" id="RHEA-COMP:9602"/>
        <dbReference type="Rhea" id="RHEA-COMP:9603"/>
        <dbReference type="ChEBI" id="CHEBI:15378"/>
        <dbReference type="ChEBI" id="CHEBI:58405"/>
        <dbReference type="ChEBI" id="CHEBI:60033"/>
        <dbReference type="ChEBI" id="CHEBI:78435"/>
        <dbReference type="EC" id="2.4.99.28"/>
    </reaction>
</comment>
<dbReference type="SUPFAM" id="SSF56601">
    <property type="entry name" value="beta-lactamase/transpeptidase-like"/>
    <property type="match status" value="1"/>
</dbReference>
<keyword evidence="8" id="KW-0808">Transferase</keyword>
<protein>
    <submittedName>
        <fullName evidence="19">Penicillin-binding protein</fullName>
    </submittedName>
</protein>
<dbReference type="InterPro" id="IPR050396">
    <property type="entry name" value="Glycosyltr_51/Transpeptidase"/>
</dbReference>
<evidence type="ECO:0000256" key="14">
    <source>
        <dbReference type="ARBA" id="ARBA00023316"/>
    </source>
</evidence>
<sequence>MAHRPQEKNKLPRRIWRIFARSVLVLSLLFVLFSFIGAGSVLGYLASVAKKEPIRTRQETAYQLDNLSQTSHAFFQDGSKIGPLRSDADRRSIQLKQVSPTFIQALLATEDREFYHHDGISFRGILRAARDNLIQRKVASGGSTITQQLVKNMVLQNREKAIHRKLREIIIALRMERMFSKNEILTFYLNSLYFGQGELHRNLLGIQAASRELFGVNANQLTLPQAAYLAGMIQRPSSYNPYHSKTRAAGKGRMKKVLHSMLDTGVISAHAYEKAIASDITSSLNHPPVESTFRHHPFLMTAVEEEAAKLLMKADGFNPKTLSTQGLYRSTLEQYRKRVLTGGLRIETTIDKRLDRAINQAATNPRLYAPPISYSTVVHGQKSVVKDAREEVGSVVLNTQDNSILAFVGGRDFTNGQTNHALSARRQPGSTIKPLLDYAPALEARLITPGTPLMDEPLTTVNGDGSEKTYKNYNGKYRGPVTARQALTWSLNIPALQLFRQIGKELAFSPLQQMDFPIHPQDGEASAIGGFTRGFTVAEMTGGYAALAHGGTWEPPHLIQRISDLTGKTLYQYTSSPRRIYSPEASFQTIDMMRDVMRVGTGRWVGYRSRGYDLAGKTGTTQNGHDLWFIGTTPRIALGVWVGYDMNHRLTDDRRAKRVWSHLFQAMATARPDFITKSTSFTAPDTLEQVETCTVSGLQATEACRMAHETKKDWVQKGEAPTVECPLHTHASVVHVGNQDYLADARTPSDLVKDCWGVRFSKDSSASHWYKGTQIPIESDPRIGGEIPFSPQVQLTHLPSGNTHLQWTDAGGSIAGWRIYENGKRIASIPTGQPLSWTGPPGEYTMTAVDLTGLESKPAIPTE</sequence>
<evidence type="ECO:0000256" key="9">
    <source>
        <dbReference type="ARBA" id="ARBA00022801"/>
    </source>
</evidence>
<evidence type="ECO:0000256" key="8">
    <source>
        <dbReference type="ARBA" id="ARBA00022679"/>
    </source>
</evidence>
<dbReference type="Pfam" id="PF00905">
    <property type="entry name" value="Transpeptidase"/>
    <property type="match status" value="1"/>
</dbReference>
<keyword evidence="5" id="KW-0121">Carboxypeptidase</keyword>
<evidence type="ECO:0000256" key="13">
    <source>
        <dbReference type="ARBA" id="ARBA00023268"/>
    </source>
</evidence>
<comment type="similarity">
    <text evidence="2">In the C-terminal section; belongs to the transpeptidase family.</text>
</comment>
<evidence type="ECO:0000256" key="12">
    <source>
        <dbReference type="ARBA" id="ARBA00023136"/>
    </source>
</evidence>
<evidence type="ECO:0000256" key="1">
    <source>
        <dbReference type="ARBA" id="ARBA00004236"/>
    </source>
</evidence>
<feature type="domain" description="Glycosyl transferase family 51" evidence="18">
    <location>
        <begin position="79"/>
        <end position="261"/>
    </location>
</feature>
<accession>A0A1H3C0Q0</accession>
<dbReference type="PANTHER" id="PTHR32282:SF11">
    <property type="entry name" value="PENICILLIN-BINDING PROTEIN 1B"/>
    <property type="match status" value="1"/>
</dbReference>
<evidence type="ECO:0000256" key="10">
    <source>
        <dbReference type="ARBA" id="ARBA00022960"/>
    </source>
</evidence>
<keyword evidence="6" id="KW-0645">Protease</keyword>
<evidence type="ECO:0000313" key="20">
    <source>
        <dbReference type="Proteomes" id="UP000198534"/>
    </source>
</evidence>
<evidence type="ECO:0000256" key="4">
    <source>
        <dbReference type="ARBA" id="ARBA00022475"/>
    </source>
</evidence>
<evidence type="ECO:0000256" key="3">
    <source>
        <dbReference type="ARBA" id="ARBA00007739"/>
    </source>
</evidence>
<dbReference type="PANTHER" id="PTHR32282">
    <property type="entry name" value="BINDING PROTEIN TRANSPEPTIDASE, PUTATIVE-RELATED"/>
    <property type="match status" value="1"/>
</dbReference>
<organism evidence="19 20">
    <name type="scientific">Marininema mesophilum</name>
    <dbReference type="NCBI Taxonomy" id="1048340"/>
    <lineage>
        <taxon>Bacteria</taxon>
        <taxon>Bacillati</taxon>
        <taxon>Bacillota</taxon>
        <taxon>Bacilli</taxon>
        <taxon>Bacillales</taxon>
        <taxon>Thermoactinomycetaceae</taxon>
        <taxon>Marininema</taxon>
    </lineage>
</organism>
<dbReference type="InterPro" id="IPR023346">
    <property type="entry name" value="Lysozyme-like_dom_sf"/>
</dbReference>
<name>A0A1H3C0Q0_9BACL</name>
<dbReference type="GO" id="GO:0071555">
    <property type="term" value="P:cell wall organization"/>
    <property type="evidence" value="ECO:0007669"/>
    <property type="project" value="UniProtKB-KW"/>
</dbReference>
<evidence type="ECO:0000256" key="7">
    <source>
        <dbReference type="ARBA" id="ARBA00022676"/>
    </source>
</evidence>
<keyword evidence="9" id="KW-0378">Hydrolase</keyword>
<keyword evidence="10" id="KW-0133">Cell shape</keyword>
<dbReference type="GO" id="GO:0008360">
    <property type="term" value="P:regulation of cell shape"/>
    <property type="evidence" value="ECO:0007669"/>
    <property type="project" value="UniProtKB-KW"/>
</dbReference>
<evidence type="ECO:0000259" key="18">
    <source>
        <dbReference type="Pfam" id="PF00912"/>
    </source>
</evidence>
<evidence type="ECO:0000256" key="11">
    <source>
        <dbReference type="ARBA" id="ARBA00022984"/>
    </source>
</evidence>
<reference evidence="19 20" key="1">
    <citation type="submission" date="2016-10" db="EMBL/GenBank/DDBJ databases">
        <authorList>
            <person name="de Groot N.N."/>
        </authorList>
    </citation>
    <scope>NUCLEOTIDE SEQUENCE [LARGE SCALE GENOMIC DNA]</scope>
    <source>
        <strain evidence="19 20">DSM 45610</strain>
    </source>
</reference>
<dbReference type="GO" id="GO:0009252">
    <property type="term" value="P:peptidoglycan biosynthetic process"/>
    <property type="evidence" value="ECO:0007669"/>
    <property type="project" value="UniProtKB-KW"/>
</dbReference>
<dbReference type="InterPro" id="IPR012338">
    <property type="entry name" value="Beta-lactam/transpept-like"/>
</dbReference>
<dbReference type="AlphaFoldDB" id="A0A1H3C0Q0"/>
<keyword evidence="13" id="KW-0511">Multifunctional enzyme</keyword>
<dbReference type="RefSeq" id="WP_091742695.1">
    <property type="nucleotide sequence ID" value="NZ_FNNQ01000019.1"/>
</dbReference>
<comment type="subcellular location">
    <subcellularLocation>
        <location evidence="1">Cell membrane</location>
    </subcellularLocation>
</comment>
<dbReference type="Proteomes" id="UP000198534">
    <property type="component" value="Unassembled WGS sequence"/>
</dbReference>
<gene>
    <name evidence="19" type="ORF">SAMN05444487_11916</name>
</gene>
<dbReference type="GO" id="GO:0005886">
    <property type="term" value="C:plasma membrane"/>
    <property type="evidence" value="ECO:0007669"/>
    <property type="project" value="UniProtKB-SubCell"/>
</dbReference>
<dbReference type="Gene3D" id="1.10.3810.10">
    <property type="entry name" value="Biosynthetic peptidoglycan transglycosylase-like"/>
    <property type="match status" value="1"/>
</dbReference>
<comment type="catalytic activity">
    <reaction evidence="15">
        <text>Preferential cleavage: (Ac)2-L-Lys-D-Ala-|-D-Ala. Also transpeptidation of peptidyl-alanyl moieties that are N-acyl substituents of D-alanine.</text>
        <dbReference type="EC" id="3.4.16.4"/>
    </reaction>
</comment>
<keyword evidence="4" id="KW-1003">Cell membrane</keyword>
<dbReference type="GO" id="GO:0009002">
    <property type="term" value="F:serine-type D-Ala-D-Ala carboxypeptidase activity"/>
    <property type="evidence" value="ECO:0007669"/>
    <property type="project" value="UniProtKB-EC"/>
</dbReference>
<keyword evidence="7" id="KW-0328">Glycosyltransferase</keyword>
<proteinExistence type="inferred from homology"/>
<dbReference type="EMBL" id="FNNQ01000019">
    <property type="protein sequence ID" value="SDX47717.1"/>
    <property type="molecule type" value="Genomic_DNA"/>
</dbReference>
<evidence type="ECO:0000256" key="2">
    <source>
        <dbReference type="ARBA" id="ARBA00007090"/>
    </source>
</evidence>
<dbReference type="Pfam" id="PF00912">
    <property type="entry name" value="Transgly"/>
    <property type="match status" value="1"/>
</dbReference>
<dbReference type="GO" id="GO:0030288">
    <property type="term" value="C:outer membrane-bounded periplasmic space"/>
    <property type="evidence" value="ECO:0007669"/>
    <property type="project" value="TreeGrafter"/>
</dbReference>
<dbReference type="OrthoDB" id="9766909at2"/>
<evidence type="ECO:0000313" key="19">
    <source>
        <dbReference type="EMBL" id="SDX47717.1"/>
    </source>
</evidence>
<dbReference type="STRING" id="1048340.SAMN05444487_11916"/>
<evidence type="ECO:0000256" key="6">
    <source>
        <dbReference type="ARBA" id="ARBA00022670"/>
    </source>
</evidence>
<keyword evidence="11" id="KW-0573">Peptidoglycan synthesis</keyword>
<dbReference type="InterPro" id="IPR036950">
    <property type="entry name" value="PBP_transglycosylase"/>
</dbReference>